<protein>
    <submittedName>
        <fullName evidence="1">Uncharacterized protein</fullName>
    </submittedName>
</protein>
<evidence type="ECO:0000313" key="2">
    <source>
        <dbReference type="Proteomes" id="UP001060085"/>
    </source>
</evidence>
<dbReference type="Proteomes" id="UP001060085">
    <property type="component" value="Linkage Group LG02"/>
</dbReference>
<accession>A0ACC0BT42</accession>
<evidence type="ECO:0000313" key="1">
    <source>
        <dbReference type="EMBL" id="KAI5675795.1"/>
    </source>
</evidence>
<comment type="caution">
    <text evidence="1">The sequence shown here is derived from an EMBL/GenBank/DDBJ whole genome shotgun (WGS) entry which is preliminary data.</text>
</comment>
<proteinExistence type="predicted"/>
<organism evidence="1 2">
    <name type="scientific">Catharanthus roseus</name>
    <name type="common">Madagascar periwinkle</name>
    <name type="synonym">Vinca rosea</name>
    <dbReference type="NCBI Taxonomy" id="4058"/>
    <lineage>
        <taxon>Eukaryota</taxon>
        <taxon>Viridiplantae</taxon>
        <taxon>Streptophyta</taxon>
        <taxon>Embryophyta</taxon>
        <taxon>Tracheophyta</taxon>
        <taxon>Spermatophyta</taxon>
        <taxon>Magnoliopsida</taxon>
        <taxon>eudicotyledons</taxon>
        <taxon>Gunneridae</taxon>
        <taxon>Pentapetalae</taxon>
        <taxon>asterids</taxon>
        <taxon>lamiids</taxon>
        <taxon>Gentianales</taxon>
        <taxon>Apocynaceae</taxon>
        <taxon>Rauvolfioideae</taxon>
        <taxon>Vinceae</taxon>
        <taxon>Catharanthinae</taxon>
        <taxon>Catharanthus</taxon>
    </lineage>
</organism>
<dbReference type="EMBL" id="CM044702">
    <property type="protein sequence ID" value="KAI5675795.1"/>
    <property type="molecule type" value="Genomic_DNA"/>
</dbReference>
<reference evidence="2" key="1">
    <citation type="journal article" date="2023" name="Nat. Plants">
        <title>Single-cell RNA sequencing provides a high-resolution roadmap for understanding the multicellular compartmentation of specialized metabolism.</title>
        <authorList>
            <person name="Sun S."/>
            <person name="Shen X."/>
            <person name="Li Y."/>
            <person name="Li Y."/>
            <person name="Wang S."/>
            <person name="Li R."/>
            <person name="Zhang H."/>
            <person name="Shen G."/>
            <person name="Guo B."/>
            <person name="Wei J."/>
            <person name="Xu J."/>
            <person name="St-Pierre B."/>
            <person name="Chen S."/>
            <person name="Sun C."/>
        </authorList>
    </citation>
    <scope>NUCLEOTIDE SEQUENCE [LARGE SCALE GENOMIC DNA]</scope>
</reference>
<sequence>MDRTNPTTFTTRQQEMSKRFDAHDEKLQQLWEALPSDASESSNPFIKQLSDFSALKDSYNGEEDEEHGISYNIKFCQFGLEVIPLVEAFWLLKTASILFTSTFAESIYFNKRSSRLGSGGDRCTDGASSYV</sequence>
<gene>
    <name evidence="1" type="ORF">M9H77_06745</name>
</gene>
<keyword evidence="2" id="KW-1185">Reference proteome</keyword>
<name>A0ACC0BT42_CATRO</name>